<feature type="domain" description="FAS1" evidence="10">
    <location>
        <begin position="383"/>
        <end position="527"/>
    </location>
</feature>
<keyword evidence="4" id="KW-0336">GPI-anchor</keyword>
<feature type="region of interest" description="Disordered" evidence="8">
    <location>
        <begin position="27"/>
        <end position="57"/>
    </location>
</feature>
<evidence type="ECO:0000256" key="7">
    <source>
        <dbReference type="ARBA" id="ARBA00024686"/>
    </source>
</evidence>
<comment type="function">
    <text evidence="7">May be a cell surface adhesion protein.</text>
</comment>
<evidence type="ECO:0000256" key="1">
    <source>
        <dbReference type="ARBA" id="ARBA00004609"/>
    </source>
</evidence>
<keyword evidence="3" id="KW-1003">Cell membrane</keyword>
<accession>A0A445BVV1</accession>
<dbReference type="Gene3D" id="2.30.180.10">
    <property type="entry name" value="FAS1 domain"/>
    <property type="match status" value="2"/>
</dbReference>
<dbReference type="GO" id="GO:0009834">
    <property type="term" value="P:plant-type secondary cell wall biogenesis"/>
    <property type="evidence" value="ECO:0007669"/>
    <property type="project" value="TreeGrafter"/>
</dbReference>
<gene>
    <name evidence="11" type="ORF">Ahy_A08g039293</name>
</gene>
<keyword evidence="4" id="KW-0325">Glycoprotein</keyword>
<dbReference type="InterPro" id="IPR045003">
    <property type="entry name" value="FLA_A"/>
</dbReference>
<feature type="domain" description="FAS1" evidence="10">
    <location>
        <begin position="56"/>
        <end position="200"/>
    </location>
</feature>
<dbReference type="GO" id="GO:0098552">
    <property type="term" value="C:side of membrane"/>
    <property type="evidence" value="ECO:0007669"/>
    <property type="project" value="UniProtKB-KW"/>
</dbReference>
<evidence type="ECO:0000256" key="6">
    <source>
        <dbReference type="ARBA" id="ARBA00023136"/>
    </source>
</evidence>
<feature type="signal peptide" evidence="9">
    <location>
        <begin position="1"/>
        <end position="24"/>
    </location>
</feature>
<evidence type="ECO:0000256" key="5">
    <source>
        <dbReference type="ARBA" id="ARBA00022729"/>
    </source>
</evidence>
<dbReference type="Pfam" id="PF02469">
    <property type="entry name" value="Fasciclin"/>
    <property type="match status" value="2"/>
</dbReference>
<name>A0A445BVV1_ARAHY</name>
<dbReference type="InterPro" id="IPR000782">
    <property type="entry name" value="FAS1_domain"/>
</dbReference>
<evidence type="ECO:0000256" key="3">
    <source>
        <dbReference type="ARBA" id="ARBA00022475"/>
    </source>
</evidence>
<feature type="chain" id="PRO_5018982730" description="FAS1 domain-containing protein" evidence="9">
    <location>
        <begin position="25"/>
        <end position="603"/>
    </location>
</feature>
<dbReference type="FunFam" id="2.30.180.10:FF:000009">
    <property type="entry name" value="Fasciclin-like arabinogalactan protein 11"/>
    <property type="match status" value="2"/>
</dbReference>
<evidence type="ECO:0000259" key="10">
    <source>
        <dbReference type="PROSITE" id="PS50213"/>
    </source>
</evidence>
<dbReference type="PANTHER" id="PTHR32077:SF53">
    <property type="entry name" value="FASCICLIN DOMAIN PROTEIN"/>
    <property type="match status" value="1"/>
</dbReference>
<proteinExistence type="inferred from homology"/>
<feature type="compositionally biased region" description="Low complexity" evidence="8">
    <location>
        <begin position="27"/>
        <end position="40"/>
    </location>
</feature>
<comment type="caution">
    <text evidence="11">The sequence shown here is derived from an EMBL/GenBank/DDBJ whole genome shotgun (WGS) entry which is preliminary data.</text>
</comment>
<dbReference type="InterPro" id="IPR036378">
    <property type="entry name" value="FAS1_dom_sf"/>
</dbReference>
<dbReference type="PROSITE" id="PS50213">
    <property type="entry name" value="FAS1"/>
    <property type="match status" value="2"/>
</dbReference>
<evidence type="ECO:0000313" key="12">
    <source>
        <dbReference type="Proteomes" id="UP000289738"/>
    </source>
</evidence>
<dbReference type="AlphaFoldDB" id="A0A445BVV1"/>
<dbReference type="SUPFAM" id="SSF82153">
    <property type="entry name" value="FAS1 domain"/>
    <property type="match status" value="2"/>
</dbReference>
<protein>
    <recommendedName>
        <fullName evidence="10">FAS1 domain-containing protein</fullName>
    </recommendedName>
</protein>
<feature type="region of interest" description="Disordered" evidence="8">
    <location>
        <begin position="556"/>
        <end position="583"/>
    </location>
</feature>
<comment type="similarity">
    <text evidence="2">Belongs to the fasciclin-like AGP family.</text>
</comment>
<keyword evidence="6" id="KW-0472">Membrane</keyword>
<dbReference type="GO" id="GO:0005886">
    <property type="term" value="C:plasma membrane"/>
    <property type="evidence" value="ECO:0007669"/>
    <property type="project" value="UniProtKB-SubCell"/>
</dbReference>
<reference evidence="11 12" key="1">
    <citation type="submission" date="2019-01" db="EMBL/GenBank/DDBJ databases">
        <title>Sequencing of cultivated peanut Arachis hypogaea provides insights into genome evolution and oil improvement.</title>
        <authorList>
            <person name="Chen X."/>
        </authorList>
    </citation>
    <scope>NUCLEOTIDE SEQUENCE [LARGE SCALE GENOMIC DNA]</scope>
    <source>
        <strain evidence="12">cv. Fuhuasheng</strain>
        <tissue evidence="11">Leaves</tissue>
    </source>
</reference>
<evidence type="ECO:0000256" key="2">
    <source>
        <dbReference type="ARBA" id="ARBA00007843"/>
    </source>
</evidence>
<feature type="compositionally biased region" description="Basic and acidic residues" evidence="8">
    <location>
        <begin position="556"/>
        <end position="566"/>
    </location>
</feature>
<keyword evidence="5 9" id="KW-0732">Signal</keyword>
<dbReference type="SMART" id="SM00554">
    <property type="entry name" value="FAS1"/>
    <property type="match status" value="2"/>
</dbReference>
<evidence type="ECO:0000256" key="4">
    <source>
        <dbReference type="ARBA" id="ARBA00022622"/>
    </source>
</evidence>
<evidence type="ECO:0000256" key="8">
    <source>
        <dbReference type="SAM" id="MobiDB-lite"/>
    </source>
</evidence>
<feature type="compositionally biased region" description="Polar residues" evidence="8">
    <location>
        <begin position="570"/>
        <end position="583"/>
    </location>
</feature>
<evidence type="ECO:0000256" key="9">
    <source>
        <dbReference type="SAM" id="SignalP"/>
    </source>
</evidence>
<organism evidence="11 12">
    <name type="scientific">Arachis hypogaea</name>
    <name type="common">Peanut</name>
    <dbReference type="NCBI Taxonomy" id="3818"/>
    <lineage>
        <taxon>Eukaryota</taxon>
        <taxon>Viridiplantae</taxon>
        <taxon>Streptophyta</taxon>
        <taxon>Embryophyta</taxon>
        <taxon>Tracheophyta</taxon>
        <taxon>Spermatophyta</taxon>
        <taxon>Magnoliopsida</taxon>
        <taxon>eudicotyledons</taxon>
        <taxon>Gunneridae</taxon>
        <taxon>Pentapetalae</taxon>
        <taxon>rosids</taxon>
        <taxon>fabids</taxon>
        <taxon>Fabales</taxon>
        <taxon>Fabaceae</taxon>
        <taxon>Papilionoideae</taxon>
        <taxon>50 kb inversion clade</taxon>
        <taxon>dalbergioids sensu lato</taxon>
        <taxon>Dalbergieae</taxon>
        <taxon>Pterocarpus clade</taxon>
        <taxon>Arachis</taxon>
    </lineage>
</organism>
<keyword evidence="4" id="KW-0449">Lipoprotein</keyword>
<dbReference type="PANTHER" id="PTHR32077">
    <property type="entry name" value="FASCICLIN-LIKE ARABINOGALACTAN PROTEIN"/>
    <property type="match status" value="1"/>
</dbReference>
<dbReference type="PROSITE" id="PS51257">
    <property type="entry name" value="PROKAR_LIPOPROTEIN"/>
    <property type="match status" value="1"/>
</dbReference>
<dbReference type="EMBL" id="SDMP01000008">
    <property type="protein sequence ID" value="RYR42854.1"/>
    <property type="molecule type" value="Genomic_DNA"/>
</dbReference>
<evidence type="ECO:0000313" key="11">
    <source>
        <dbReference type="EMBL" id="RYR42854.1"/>
    </source>
</evidence>
<comment type="subcellular location">
    <subcellularLocation>
        <location evidence="1">Cell membrane</location>
        <topology evidence="1">Lipid-anchor</topology>
        <topology evidence="1">GPI-anchor</topology>
    </subcellularLocation>
</comment>
<sequence>MKQVQLSYSLLLLMFATFYSCTNSATAPSPKASAPTSSKPLVPTLPDSPDSSDSAPDDIGRILKKAKTFRVLTRLLKSTEIMSNINSQLMTAKSGGLTIFAPDDNAFAQLKAGFLNSLNQGQKIELLQFHILPQYVSSSNFDSLSNPVQTVAGEDPTKLPLNVMASGNSVNISTGVVNATINGLVYSDTNLAIYRVNKVLLPLDFFVKAKAPAPAPVEAESPIADKKSSTEDQENQDKSAALSLLSIQGTALMSIAVGLLISSLNSSVTMAQAPASAPSPQAPDCCDSTLDDITRILEKEKTFIVLTMLLKITEIMKSINKELIAAKSSNGLTILAADDNAFSEDKALQSLLSNPLALILISSLMCSTTLAALSPPVPPPTSAVDILGILTRGGSFNTFIRLMKTTQLINQLTSQLITIKSGGLTIFAPEDAAFSQLKPGFLNMLSNAQKLELVQFHVLPDFVSSSNFDTLTNPVRTLAGAKQGKVELNVISYGGSVNISTGEVNTTINGIIYTDNHLAIYKVDKVLLPSDFFPTKIAAAPAPMLVPAPAVEVAKAPKPDKEKPLDDNSEPSSTQVVPSKTSASTKSREVSAVFMVMLIILIA</sequence>
<keyword evidence="12" id="KW-1185">Reference proteome</keyword>
<dbReference type="Proteomes" id="UP000289738">
    <property type="component" value="Chromosome A08"/>
</dbReference>